<comment type="caution">
    <text evidence="9">The sequence shown here is derived from an EMBL/GenBank/DDBJ whole genome shotgun (WGS) entry which is preliminary data.</text>
</comment>
<dbReference type="GO" id="GO:0004029">
    <property type="term" value="F:aldehyde dehydrogenase (NAD+) activity"/>
    <property type="evidence" value="ECO:0007669"/>
    <property type="project" value="TreeGrafter"/>
</dbReference>
<accession>A0A2S5TIN6</accession>
<dbReference type="Pfam" id="PF00171">
    <property type="entry name" value="Aldedh"/>
    <property type="match status" value="1"/>
</dbReference>
<dbReference type="PANTHER" id="PTHR43570:SF20">
    <property type="entry name" value="ALDEHYDE DEHYDROGENASE ALDX-RELATED"/>
    <property type="match status" value="1"/>
</dbReference>
<evidence type="ECO:0000256" key="1">
    <source>
        <dbReference type="ARBA" id="ARBA00009986"/>
    </source>
</evidence>
<evidence type="ECO:0000256" key="5">
    <source>
        <dbReference type="PIRSR" id="PIRSR036492-1"/>
    </source>
</evidence>
<comment type="similarity">
    <text evidence="1 4 7">Belongs to the aldehyde dehydrogenase family.</text>
</comment>
<dbReference type="Gene3D" id="3.40.605.10">
    <property type="entry name" value="Aldehyde Dehydrogenase, Chain A, domain 1"/>
    <property type="match status" value="1"/>
</dbReference>
<dbReference type="SUPFAM" id="SSF53720">
    <property type="entry name" value="ALDH-like"/>
    <property type="match status" value="1"/>
</dbReference>
<dbReference type="PROSITE" id="PS00687">
    <property type="entry name" value="ALDEHYDE_DEHYDR_GLU"/>
    <property type="match status" value="1"/>
</dbReference>
<dbReference type="InterPro" id="IPR016160">
    <property type="entry name" value="Ald_DH_CS_CYS"/>
</dbReference>
<name>A0A2S5TIN6_9GAMM</name>
<dbReference type="EMBL" id="PSNW01000002">
    <property type="protein sequence ID" value="PPE74825.1"/>
    <property type="molecule type" value="Genomic_DNA"/>
</dbReference>
<protein>
    <recommendedName>
        <fullName evidence="4">Aldehyde dehydrogenase</fullName>
    </recommendedName>
</protein>
<dbReference type="PANTHER" id="PTHR43570">
    <property type="entry name" value="ALDEHYDE DEHYDROGENASE"/>
    <property type="match status" value="1"/>
</dbReference>
<feature type="domain" description="Aldehyde dehydrogenase" evidence="8">
    <location>
        <begin position="13"/>
        <end position="446"/>
    </location>
</feature>
<sequence length="484" mass="52905">MNTAVSYLPGISANEAEIKRVFDRQRATALRLRTSTAEERIAKIKKLRDTLLARSEEFHEAGYKDFKKPPVEVDLTEIVTVVVEANDAIRHLKKWMKPKSVMPTPLMLGTQAYVQYEPKGRSLIISPWNYPVNLTFGPLVSAIAAGCTAILKPSEMTPHLSALMVKITRELFSEDEVAIFEGDAAVSTALLSLPFDHIFFTGSPAIGKVVMAAAAKHLTSVTLELGGKSPTIVDASADLNLAARNILWGKFTNNGQTCIAPDHIFVHESVKDSFIEECRAVIGNAYGSTAQEQMNSPYLARVVNQRHTQRIAGLLSDAQQRGARVLTGGAVDEGACFIAPTLIDNIPADAKIQTEEIFGPLLPIIAYRNLDEVIQQINDQPKPLALYIWSKTESNIKKVMQNTSAGGTCINHTVVQFLHANLPFGGVNNSGIGNGHGLYGFKAFSHERGVVRTRIMGAKLFFPPYSPFTLKIIGMIKKLAKILA</sequence>
<dbReference type="InterPro" id="IPR016163">
    <property type="entry name" value="Ald_DH_C"/>
</dbReference>
<reference evidence="9 10" key="1">
    <citation type="submission" date="2018-02" db="EMBL/GenBank/DDBJ databases">
        <title>Genome sequencing of Solimonas sp. HR-BB.</title>
        <authorList>
            <person name="Lee Y."/>
            <person name="Jeon C.O."/>
        </authorList>
    </citation>
    <scope>NUCLEOTIDE SEQUENCE [LARGE SCALE GENOMIC DNA]</scope>
    <source>
        <strain evidence="9 10">HR-BB</strain>
    </source>
</reference>
<dbReference type="RefSeq" id="WP_104229052.1">
    <property type="nucleotide sequence ID" value="NZ_PSNW01000002.1"/>
</dbReference>
<evidence type="ECO:0000259" key="8">
    <source>
        <dbReference type="Pfam" id="PF00171"/>
    </source>
</evidence>
<dbReference type="GO" id="GO:0006081">
    <property type="term" value="P:aldehyde metabolic process"/>
    <property type="evidence" value="ECO:0007669"/>
    <property type="project" value="InterPro"/>
</dbReference>
<keyword evidence="3" id="KW-0520">NAD</keyword>
<dbReference type="FunFam" id="3.40.605.10:FF:000004">
    <property type="entry name" value="Aldehyde dehydrogenase"/>
    <property type="match status" value="1"/>
</dbReference>
<feature type="active site" evidence="5">
    <location>
        <position position="258"/>
    </location>
</feature>
<dbReference type="Proteomes" id="UP000238220">
    <property type="component" value="Unassembled WGS sequence"/>
</dbReference>
<dbReference type="GO" id="GO:0005737">
    <property type="term" value="C:cytoplasm"/>
    <property type="evidence" value="ECO:0007669"/>
    <property type="project" value="TreeGrafter"/>
</dbReference>
<dbReference type="OrthoDB" id="9812625at2"/>
<dbReference type="InterPro" id="IPR012394">
    <property type="entry name" value="Aldehyde_DH_NAD(P)"/>
</dbReference>
<dbReference type="FunFam" id="3.40.309.10:FF:000003">
    <property type="entry name" value="Aldehyde dehydrogenase"/>
    <property type="match status" value="1"/>
</dbReference>
<dbReference type="PIRSF" id="PIRSF036492">
    <property type="entry name" value="ALDH"/>
    <property type="match status" value="1"/>
</dbReference>
<dbReference type="AlphaFoldDB" id="A0A2S5TIN6"/>
<dbReference type="CDD" id="cd07134">
    <property type="entry name" value="ALDH_AlkH-like"/>
    <property type="match status" value="1"/>
</dbReference>
<keyword evidence="10" id="KW-1185">Reference proteome</keyword>
<dbReference type="InterPro" id="IPR015590">
    <property type="entry name" value="Aldehyde_DH_dom"/>
</dbReference>
<organism evidence="9 10">
    <name type="scientific">Solimonas fluminis</name>
    <dbReference type="NCBI Taxonomy" id="2086571"/>
    <lineage>
        <taxon>Bacteria</taxon>
        <taxon>Pseudomonadati</taxon>
        <taxon>Pseudomonadota</taxon>
        <taxon>Gammaproteobacteria</taxon>
        <taxon>Nevskiales</taxon>
        <taxon>Nevskiaceae</taxon>
        <taxon>Solimonas</taxon>
    </lineage>
</organism>
<evidence type="ECO:0000256" key="7">
    <source>
        <dbReference type="RuleBase" id="RU003345"/>
    </source>
</evidence>
<keyword evidence="2 4" id="KW-0560">Oxidoreductase</keyword>
<evidence type="ECO:0000256" key="2">
    <source>
        <dbReference type="ARBA" id="ARBA00023002"/>
    </source>
</evidence>
<feature type="active site" evidence="5 6">
    <location>
        <position position="224"/>
    </location>
</feature>
<evidence type="ECO:0000313" key="10">
    <source>
        <dbReference type="Proteomes" id="UP000238220"/>
    </source>
</evidence>
<dbReference type="Gene3D" id="3.40.309.10">
    <property type="entry name" value="Aldehyde Dehydrogenase, Chain A, domain 2"/>
    <property type="match status" value="1"/>
</dbReference>
<dbReference type="InterPro" id="IPR016161">
    <property type="entry name" value="Ald_DH/histidinol_DH"/>
</dbReference>
<dbReference type="PROSITE" id="PS00070">
    <property type="entry name" value="ALDEHYDE_DEHYDR_CYS"/>
    <property type="match status" value="1"/>
</dbReference>
<proteinExistence type="inferred from homology"/>
<gene>
    <name evidence="9" type="ORF">C3942_03885</name>
</gene>
<dbReference type="InterPro" id="IPR016162">
    <property type="entry name" value="Ald_DH_N"/>
</dbReference>
<dbReference type="InterPro" id="IPR029510">
    <property type="entry name" value="Ald_DH_CS_GLU"/>
</dbReference>
<evidence type="ECO:0000313" key="9">
    <source>
        <dbReference type="EMBL" id="PPE74825.1"/>
    </source>
</evidence>
<evidence type="ECO:0000256" key="3">
    <source>
        <dbReference type="ARBA" id="ARBA00023027"/>
    </source>
</evidence>
<evidence type="ECO:0000256" key="4">
    <source>
        <dbReference type="PIRNR" id="PIRNR036492"/>
    </source>
</evidence>
<evidence type="ECO:0000256" key="6">
    <source>
        <dbReference type="PROSITE-ProRule" id="PRU10007"/>
    </source>
</evidence>